<dbReference type="Gene3D" id="1.10.10.10">
    <property type="entry name" value="Winged helix-like DNA-binding domain superfamily/Winged helix DNA-binding domain"/>
    <property type="match status" value="1"/>
</dbReference>
<dbReference type="GO" id="GO:0016987">
    <property type="term" value="F:sigma factor activity"/>
    <property type="evidence" value="ECO:0007669"/>
    <property type="project" value="InterPro"/>
</dbReference>
<name>A0A926I3K4_9FIRM</name>
<dbReference type="EMBL" id="JACRSV010000004">
    <property type="protein sequence ID" value="MBC8560713.1"/>
    <property type="molecule type" value="Genomic_DNA"/>
</dbReference>
<dbReference type="SUPFAM" id="SSF88659">
    <property type="entry name" value="Sigma3 and sigma4 domains of RNA polymerase sigma factors"/>
    <property type="match status" value="1"/>
</dbReference>
<evidence type="ECO:0000313" key="3">
    <source>
        <dbReference type="Proteomes" id="UP000610760"/>
    </source>
</evidence>
<keyword evidence="3" id="KW-1185">Reference proteome</keyword>
<sequence>MKNYKNSDYALNKFSEGIVYKFSDGIVEVTLTDYLRDNPEKTEADFAELKALSDAIYYKQDREDSAKTRRNISLHSVETTEQCSTLPLEDEWIETNNLRYAGQAVQGLLESGILTEVQQRRFVLHIVKGLSFRQIAQMEGISHKNVAKSVYLAIQKLKKLFKELG</sequence>
<dbReference type="InterPro" id="IPR013249">
    <property type="entry name" value="RNA_pol_sigma70_r4_t2"/>
</dbReference>
<gene>
    <name evidence="2" type="ORF">H8710_11625</name>
</gene>
<feature type="domain" description="RNA polymerase sigma factor 70 region 4 type 2" evidence="1">
    <location>
        <begin position="114"/>
        <end position="157"/>
    </location>
</feature>
<dbReference type="GO" id="GO:0003677">
    <property type="term" value="F:DNA binding"/>
    <property type="evidence" value="ECO:0007669"/>
    <property type="project" value="InterPro"/>
</dbReference>
<dbReference type="GO" id="GO:0006352">
    <property type="term" value="P:DNA-templated transcription initiation"/>
    <property type="evidence" value="ECO:0007669"/>
    <property type="project" value="InterPro"/>
</dbReference>
<dbReference type="Proteomes" id="UP000610760">
    <property type="component" value="Unassembled WGS sequence"/>
</dbReference>
<reference evidence="2" key="1">
    <citation type="submission" date="2020-08" db="EMBL/GenBank/DDBJ databases">
        <title>Genome public.</title>
        <authorList>
            <person name="Liu C."/>
            <person name="Sun Q."/>
        </authorList>
    </citation>
    <scope>NUCLEOTIDE SEQUENCE</scope>
    <source>
        <strain evidence="2">NSJ-33</strain>
    </source>
</reference>
<dbReference type="InterPro" id="IPR036388">
    <property type="entry name" value="WH-like_DNA-bd_sf"/>
</dbReference>
<dbReference type="Pfam" id="PF08281">
    <property type="entry name" value="Sigma70_r4_2"/>
    <property type="match status" value="1"/>
</dbReference>
<evidence type="ECO:0000259" key="1">
    <source>
        <dbReference type="Pfam" id="PF08281"/>
    </source>
</evidence>
<evidence type="ECO:0000313" key="2">
    <source>
        <dbReference type="EMBL" id="MBC8560713.1"/>
    </source>
</evidence>
<comment type="caution">
    <text evidence="2">The sequence shown here is derived from an EMBL/GenBank/DDBJ whole genome shotgun (WGS) entry which is preliminary data.</text>
</comment>
<proteinExistence type="predicted"/>
<accession>A0A926I3K4</accession>
<protein>
    <submittedName>
        <fullName evidence="2">Sigma-70 family RNA polymerase sigma factor</fullName>
    </submittedName>
</protein>
<dbReference type="InterPro" id="IPR013324">
    <property type="entry name" value="RNA_pol_sigma_r3/r4-like"/>
</dbReference>
<organism evidence="2 3">
    <name type="scientific">Fumia xinanensis</name>
    <dbReference type="NCBI Taxonomy" id="2763659"/>
    <lineage>
        <taxon>Bacteria</taxon>
        <taxon>Bacillati</taxon>
        <taxon>Bacillota</taxon>
        <taxon>Clostridia</taxon>
        <taxon>Eubacteriales</taxon>
        <taxon>Oscillospiraceae</taxon>
        <taxon>Fumia</taxon>
    </lineage>
</organism>
<dbReference type="AlphaFoldDB" id="A0A926I3K4"/>